<reference evidence="7 8" key="1">
    <citation type="journal article" date="2022" name="BMC Genomics">
        <title>Comparative genome analysis of mycobacteria focusing on tRNA and non-coding RNA.</title>
        <authorList>
            <person name="Behra P.R.K."/>
            <person name="Pettersson B.M.F."/>
            <person name="Ramesh M."/>
            <person name="Das S."/>
            <person name="Dasgupta S."/>
            <person name="Kirsebom L.A."/>
        </authorList>
    </citation>
    <scope>NUCLEOTIDE SEQUENCE [LARGE SCALE GENOMIC DNA]</scope>
    <source>
        <strain evidence="7 8">DSM 44078</strain>
    </source>
</reference>
<dbReference type="Gene3D" id="3.10.105.10">
    <property type="entry name" value="Dipeptide-binding Protein, Domain 3"/>
    <property type="match status" value="1"/>
</dbReference>
<dbReference type="InterPro" id="IPR000914">
    <property type="entry name" value="SBP_5_dom"/>
</dbReference>
<evidence type="ECO:0000313" key="7">
    <source>
        <dbReference type="EMBL" id="MCV7230062.1"/>
    </source>
</evidence>
<protein>
    <submittedName>
        <fullName evidence="7">ABC transporter substrate-binding protein</fullName>
    </submittedName>
</protein>
<keyword evidence="4" id="KW-0732">Signal</keyword>
<dbReference type="Gene3D" id="3.40.190.10">
    <property type="entry name" value="Periplasmic binding protein-like II"/>
    <property type="match status" value="1"/>
</dbReference>
<dbReference type="PANTHER" id="PTHR30290:SF10">
    <property type="entry name" value="PERIPLASMIC OLIGOPEPTIDE-BINDING PROTEIN-RELATED"/>
    <property type="match status" value="1"/>
</dbReference>
<dbReference type="PROSITE" id="PS51257">
    <property type="entry name" value="PROKAR_LIPOPROTEIN"/>
    <property type="match status" value="1"/>
</dbReference>
<evidence type="ECO:0000259" key="6">
    <source>
        <dbReference type="Pfam" id="PF00496"/>
    </source>
</evidence>
<dbReference type="InterPro" id="IPR039424">
    <property type="entry name" value="SBP_5"/>
</dbReference>
<accession>A0ABT3CKX1</accession>
<sequence length="554" mass="60402">MTDVSRRGFLAIGGAGSMAVVLASCGRKSGVSATQIEGPPSGVTAAPPGPGSVDRGRSGGGVVTAWTAEGNSYDAAIGYDLHSWEALTSLLYMPLFRFAGQKGSAAPAAAAAMPEISQDGTRYVIKLRPDFAFHNGRPVVAADYVYAWRRVLDPATESWAAQYFASIKGADEFIAGTSTELPGLVARDDHTLVVDLKEPDITFLGQLSQPYAAALPQEEVERLGAQFNRTPVGNGPFMITSYDTKNRHARFVRNPHFAWAGLPFLDSVEYRWGIDPALQFLQLQNGDVDILGEGLTQSIAARVQGNSELRDKFTVDIPTLGASWVAFNVDSDKLKDPRIRQALNWVTDREQLAKFSRGLQVSWGAVIPDDEPDYRRTVTPYTLDPDRARALMKEAGVQSLDLDFYCSEDDYWLSASQVLQQQWAPIGVNLKVTTLSNAAFWTAVEHGDADAFGRGYYQVQPTGLDLLAGNFVTGASSNYQGYSNTAVDALIAKSQNSLTVEDSNRYLADAETMVAADAPGVFTASLRFVAMRSPRVQNYQMRCETGSYYDRMWV</sequence>
<dbReference type="PIRSF" id="PIRSF002741">
    <property type="entry name" value="MppA"/>
    <property type="match status" value="1"/>
</dbReference>
<evidence type="ECO:0000256" key="5">
    <source>
        <dbReference type="SAM" id="MobiDB-lite"/>
    </source>
</evidence>
<dbReference type="PANTHER" id="PTHR30290">
    <property type="entry name" value="PERIPLASMIC BINDING COMPONENT OF ABC TRANSPORTER"/>
    <property type="match status" value="1"/>
</dbReference>
<keyword evidence="3" id="KW-0813">Transport</keyword>
<evidence type="ECO:0000256" key="1">
    <source>
        <dbReference type="ARBA" id="ARBA00004196"/>
    </source>
</evidence>
<comment type="subcellular location">
    <subcellularLocation>
        <location evidence="1">Cell envelope</location>
    </subcellularLocation>
</comment>
<dbReference type="RefSeq" id="WP_264071345.1">
    <property type="nucleotide sequence ID" value="NZ_JACKTY010000049.1"/>
</dbReference>
<comment type="similarity">
    <text evidence="2">Belongs to the bacterial solute-binding protein 5 family.</text>
</comment>
<evidence type="ECO:0000256" key="3">
    <source>
        <dbReference type="ARBA" id="ARBA00022448"/>
    </source>
</evidence>
<dbReference type="Gene3D" id="3.90.76.10">
    <property type="entry name" value="Dipeptide-binding Protein, Domain 1"/>
    <property type="match status" value="1"/>
</dbReference>
<evidence type="ECO:0000256" key="2">
    <source>
        <dbReference type="ARBA" id="ARBA00005695"/>
    </source>
</evidence>
<dbReference type="Proteomes" id="UP001526201">
    <property type="component" value="Unassembled WGS sequence"/>
</dbReference>
<feature type="domain" description="Solute-binding protein family 5" evidence="6">
    <location>
        <begin position="107"/>
        <end position="467"/>
    </location>
</feature>
<organism evidence="7 8">
    <name type="scientific">Mycolicibacterium komossense</name>
    <dbReference type="NCBI Taxonomy" id="1779"/>
    <lineage>
        <taxon>Bacteria</taxon>
        <taxon>Bacillati</taxon>
        <taxon>Actinomycetota</taxon>
        <taxon>Actinomycetes</taxon>
        <taxon>Mycobacteriales</taxon>
        <taxon>Mycobacteriaceae</taxon>
        <taxon>Mycolicibacterium</taxon>
    </lineage>
</organism>
<dbReference type="SUPFAM" id="SSF53850">
    <property type="entry name" value="Periplasmic binding protein-like II"/>
    <property type="match status" value="1"/>
</dbReference>
<dbReference type="InterPro" id="IPR030678">
    <property type="entry name" value="Peptide/Ni-bd"/>
</dbReference>
<evidence type="ECO:0000256" key="4">
    <source>
        <dbReference type="ARBA" id="ARBA00022729"/>
    </source>
</evidence>
<proteinExistence type="inferred from homology"/>
<evidence type="ECO:0000313" key="8">
    <source>
        <dbReference type="Proteomes" id="UP001526201"/>
    </source>
</evidence>
<dbReference type="InterPro" id="IPR006311">
    <property type="entry name" value="TAT_signal"/>
</dbReference>
<keyword evidence="8" id="KW-1185">Reference proteome</keyword>
<feature type="region of interest" description="Disordered" evidence="5">
    <location>
        <begin position="33"/>
        <end position="58"/>
    </location>
</feature>
<dbReference type="EMBL" id="JACKTY010000049">
    <property type="protein sequence ID" value="MCV7230062.1"/>
    <property type="molecule type" value="Genomic_DNA"/>
</dbReference>
<dbReference type="Pfam" id="PF00496">
    <property type="entry name" value="SBP_bac_5"/>
    <property type="match status" value="1"/>
</dbReference>
<gene>
    <name evidence="7" type="ORF">H7J73_29055</name>
</gene>
<dbReference type="PROSITE" id="PS51318">
    <property type="entry name" value="TAT"/>
    <property type="match status" value="1"/>
</dbReference>
<comment type="caution">
    <text evidence="7">The sequence shown here is derived from an EMBL/GenBank/DDBJ whole genome shotgun (WGS) entry which is preliminary data.</text>
</comment>
<name>A0ABT3CKX1_9MYCO</name>